<dbReference type="EMBL" id="MJBS01000028">
    <property type="protein sequence ID" value="OHF00400.1"/>
    <property type="molecule type" value="Genomic_DNA"/>
</dbReference>
<dbReference type="GeneID" id="34557538"/>
<organism evidence="1 2">
    <name type="scientific">Colletotrichum orchidophilum</name>
    <dbReference type="NCBI Taxonomy" id="1209926"/>
    <lineage>
        <taxon>Eukaryota</taxon>
        <taxon>Fungi</taxon>
        <taxon>Dikarya</taxon>
        <taxon>Ascomycota</taxon>
        <taxon>Pezizomycotina</taxon>
        <taxon>Sordariomycetes</taxon>
        <taxon>Hypocreomycetidae</taxon>
        <taxon>Glomerellales</taxon>
        <taxon>Glomerellaceae</taxon>
        <taxon>Colletotrichum</taxon>
    </lineage>
</organism>
<dbReference type="RefSeq" id="XP_022477543.1">
    <property type="nucleotide sequence ID" value="XM_022616028.1"/>
</dbReference>
<protein>
    <submittedName>
        <fullName evidence="1">Uncharacterized protein</fullName>
    </submittedName>
</protein>
<accession>A0A1G4BFX4</accession>
<keyword evidence="2" id="KW-1185">Reference proteome</keyword>
<evidence type="ECO:0000313" key="2">
    <source>
        <dbReference type="Proteomes" id="UP000176998"/>
    </source>
</evidence>
<sequence length="211" mass="23811">MFPISGSRLRILSNTLNALSGSRIRNPNPSFVQLLPPIKTHLFTSTALVHARQRPLLPSDAVRRVRRPLGHSRSRSRPPRDACYPAAQSIYHPCVRNWLLPRTNQAFVNGTVLRIRRLRLVSETFAQSHLFLQCLYFMLRYPAPNQPLADSDGRPPDVGAAASRANVRHFRIHPVRLAVADLRPLLQHSEELSFTSSTGRNFLPAAFPTLM</sequence>
<reference evidence="1 2" key="1">
    <citation type="submission" date="2016-09" db="EMBL/GenBank/DDBJ databases">
        <authorList>
            <person name="Capua I."/>
            <person name="De Benedictis P."/>
            <person name="Joannis T."/>
            <person name="Lombin L.H."/>
            <person name="Cattoli G."/>
        </authorList>
    </citation>
    <scope>NUCLEOTIDE SEQUENCE [LARGE SCALE GENOMIC DNA]</scope>
    <source>
        <strain evidence="1 2">IMI 309357</strain>
    </source>
</reference>
<comment type="caution">
    <text evidence="1">The sequence shown here is derived from an EMBL/GenBank/DDBJ whole genome shotgun (WGS) entry which is preliminary data.</text>
</comment>
<dbReference type="AlphaFoldDB" id="A0A1G4BFX4"/>
<proteinExistence type="predicted"/>
<gene>
    <name evidence="1" type="ORF">CORC01_04381</name>
</gene>
<evidence type="ECO:0000313" key="1">
    <source>
        <dbReference type="EMBL" id="OHF00400.1"/>
    </source>
</evidence>
<name>A0A1G4BFX4_9PEZI</name>
<dbReference type="Proteomes" id="UP000176998">
    <property type="component" value="Unassembled WGS sequence"/>
</dbReference>